<dbReference type="RefSeq" id="WP_232793246.1">
    <property type="nucleotide sequence ID" value="NZ_JADWOX010000013.1"/>
</dbReference>
<proteinExistence type="predicted"/>
<organism evidence="1 2">
    <name type="scientific">Caulobacter hibisci</name>
    <dbReference type="NCBI Taxonomy" id="2035993"/>
    <lineage>
        <taxon>Bacteria</taxon>
        <taxon>Pseudomonadati</taxon>
        <taxon>Pseudomonadota</taxon>
        <taxon>Alphaproteobacteria</taxon>
        <taxon>Caulobacterales</taxon>
        <taxon>Caulobacteraceae</taxon>
        <taxon>Caulobacter</taxon>
    </lineage>
</organism>
<evidence type="ECO:0000313" key="1">
    <source>
        <dbReference type="EMBL" id="MBI1685442.1"/>
    </source>
</evidence>
<dbReference type="Proteomes" id="UP000639859">
    <property type="component" value="Unassembled WGS sequence"/>
</dbReference>
<dbReference type="SUPFAM" id="SSF69118">
    <property type="entry name" value="AhpD-like"/>
    <property type="match status" value="1"/>
</dbReference>
<dbReference type="Gene3D" id="1.20.1290.10">
    <property type="entry name" value="AhpD-like"/>
    <property type="match status" value="1"/>
</dbReference>
<dbReference type="InterPro" id="IPR029032">
    <property type="entry name" value="AhpD-like"/>
</dbReference>
<gene>
    <name evidence="1" type="ORF">I4Q42_17365</name>
</gene>
<reference evidence="1 2" key="1">
    <citation type="submission" date="2020-11" db="EMBL/GenBank/DDBJ databases">
        <title>genome sequence of strain KACC 18849.</title>
        <authorList>
            <person name="Gao J."/>
            <person name="Zhang X."/>
        </authorList>
    </citation>
    <scope>NUCLEOTIDE SEQUENCE [LARGE SCALE GENOMIC DNA]</scope>
    <source>
        <strain evidence="1 2">KACC 18849</strain>
    </source>
</reference>
<dbReference type="PANTHER" id="PTHR34846:SF5">
    <property type="entry name" value="CARBOXYMUCONOLACTONE DECARBOXYLASE-LIKE DOMAIN-CONTAINING PROTEIN"/>
    <property type="match status" value="1"/>
</dbReference>
<comment type="caution">
    <text evidence="1">The sequence shown here is derived from an EMBL/GenBank/DDBJ whole genome shotgun (WGS) entry which is preliminary data.</text>
</comment>
<sequence>MSARIAPAQPPWPEAVQASFDRMPRDWMPPFQLFTVLARDPRLYTAFVRGAVTYLPGSHLTIRQREVLLLRVTARCGCAYEWGMRVHYFANEAGLSDAQQHASVHADAEADCWTEDDRVLVRLADQLNDACDVDDALWRDLAERFTPEAILELLMLAGYYRTVGVLANSLRLPLEPGVGRPFPPAQAAST</sequence>
<keyword evidence="2" id="KW-1185">Reference proteome</keyword>
<protein>
    <submittedName>
        <fullName evidence="1">Carboxymuconolactone decarboxylase family protein</fullName>
    </submittedName>
</protein>
<dbReference type="PANTHER" id="PTHR34846">
    <property type="entry name" value="4-CARBOXYMUCONOLACTONE DECARBOXYLASE FAMILY PROTEIN (AFU_ORTHOLOGUE AFUA_6G11590)"/>
    <property type="match status" value="1"/>
</dbReference>
<name>A0ABS0T0P8_9CAUL</name>
<dbReference type="EMBL" id="JADWOX010000013">
    <property type="protein sequence ID" value="MBI1685442.1"/>
    <property type="molecule type" value="Genomic_DNA"/>
</dbReference>
<accession>A0ABS0T0P8</accession>
<evidence type="ECO:0000313" key="2">
    <source>
        <dbReference type="Proteomes" id="UP000639859"/>
    </source>
</evidence>